<evidence type="ECO:0000313" key="2">
    <source>
        <dbReference type="EMBL" id="MBK9716050.1"/>
    </source>
</evidence>
<proteinExistence type="predicted"/>
<feature type="signal peptide" evidence="1">
    <location>
        <begin position="1"/>
        <end position="20"/>
    </location>
</feature>
<dbReference type="Gene3D" id="2.60.120.260">
    <property type="entry name" value="Galactose-binding domain-like"/>
    <property type="match status" value="1"/>
</dbReference>
<dbReference type="Gene3D" id="2.60.40.10">
    <property type="entry name" value="Immunoglobulins"/>
    <property type="match status" value="2"/>
</dbReference>
<sequence length="1465" mass="159980">MKIVISFLLIFNSLFTQLIAQCNFKVDAGKDMLVCRPGDMVTLNGKITGNPKEFFWEPTINLSGPKSLTPKVTVFGPMTYYLVAKGLDPTNLVINGTFSSGRTGYTTDYAVGSTPCYGFGYLDCEGTYDVITNPQLGHSAWGSCGDHTSGGGLMMVLNGAASLQNVWCQQVPVMPDMDYEFSFWCASVSPASPAILQVSVNGSTVGPIFNSSGAVCAWEKFFASFNSGGNTSIEICIVNQNTATGGNDFAIDDIVLNKICEIRDTVEVDVQEIIAEIEDPEIITCDKYIIQLNGNGSSKGPGWTYQWTASPGKILSGDKTLQPTIDGPGTYNLTVCSPLPNCCKTVTVEVMGNKTPPVINLSTKDTIGCGKNFALIKTTTSDQDVTYDWNGPNGYNADVKDPLVFESGTYYVTVTDAYNCKRIDSIKIIGRADNPKIVMNANSINCKTDSSFLNVNSSIPNSMFEWSGPKGKTKTGPNWTTADSGLYYVKTTTPSGCIRFDSVYVAVDKNKPQIDFHVDTINCLQDSATLIINRNSKYKNLFISGTDGFLQQDSFTYKFFKAGKYKFSLESNNFCQDSLVVDIVRDTDKPVLSSKDDTLNCLRRLTTLAGQTNDPGAVLNWKDPFGNRYQQKDLTVDYGGDFIFSAVSKNGCADSILIKVTVDTIAPKLNIATDTLNCLHPDFIVKHNGDSSSIIFDWTGPGGFNSKETFPSISRSGNYKLKISAANFCESIIDFAVTEDFNRPQLSGRDDVLNCLLDSIKLFANAVNHDGTLEWKLNNNYFSDVLNPFVKNPGDYLLIAHNRNGCKDSLILKIIADRDKPDLTVLGDTLDCAVKNITLSALSSKDSLNYLWSGPGTFNSTQKDVSISSGGVYKIKVTNPRGCSSELDYAVVQDTALPRFVLKGDSLNCKKTQIDLSYISATQNPRISWIGPGSFNSNQNTVKVNRGGYYILNLQTANNCAYTDSIFVFQDTVKPNLIVAGDTINCNKRIITLKAQTASASSLIEWTAPSGQKQTIRDLSTAEGGRFSVRVTAANFCTQDAILDVLVDTMKPVIQIANDTISCLNLQADLLVKLQNLQDKVRWTGPGGFTSNLPLEKTSVPGLYQLIVTSGNGCVTLGLLNIFADTTRPQITANADSINCKNLESTLNVFGDLSGNRISWTDAQGKNISNQAVHKVSTAGIYQVSVENPVNGCKTIKPVQVIEDANLIKDVNLKTVTPICGDLFGSISILSLVGGHGNYKYSLDQGLTFSSKPDFSKLSPGFYDLLVVDDAGCEFIKNFEIIQTPFIITDLPPELQLDLGSEEQLLLTINIDPSKIKSVEWSPVAGLSCSDCLNPVAKPLVNTDYTVKVIDENGCESISLIKVKVKTPDVYVPNVFAPNGDNIHDRVFVYGPDNEVIKINVFQIFDRWGEKVFEIKNTFPNLPDHGWDGNFKGQKCNPGVYVYWVEVEALNGKKWSLKGDVTLLR</sequence>
<feature type="chain" id="PRO_5038499245" evidence="1">
    <location>
        <begin position="21"/>
        <end position="1465"/>
    </location>
</feature>
<comment type="caution">
    <text evidence="2">The sequence shown here is derived from an EMBL/GenBank/DDBJ whole genome shotgun (WGS) entry which is preliminary data.</text>
</comment>
<dbReference type="EMBL" id="JADKFW010000004">
    <property type="protein sequence ID" value="MBK9716050.1"/>
    <property type="molecule type" value="Genomic_DNA"/>
</dbReference>
<keyword evidence="1" id="KW-0732">Signal</keyword>
<evidence type="ECO:0000313" key="3">
    <source>
        <dbReference type="Proteomes" id="UP000808349"/>
    </source>
</evidence>
<evidence type="ECO:0000256" key="1">
    <source>
        <dbReference type="SAM" id="SignalP"/>
    </source>
</evidence>
<organism evidence="2 3">
    <name type="scientific">Candidatus Defluviibacterium haderslevense</name>
    <dbReference type="NCBI Taxonomy" id="2981993"/>
    <lineage>
        <taxon>Bacteria</taxon>
        <taxon>Pseudomonadati</taxon>
        <taxon>Bacteroidota</taxon>
        <taxon>Saprospiria</taxon>
        <taxon>Saprospirales</taxon>
        <taxon>Saprospiraceae</taxon>
        <taxon>Candidatus Defluviibacterium</taxon>
    </lineage>
</organism>
<reference evidence="2 3" key="1">
    <citation type="submission" date="2020-10" db="EMBL/GenBank/DDBJ databases">
        <title>Connecting structure to function with the recovery of over 1000 high-quality activated sludge metagenome-assembled genomes encoding full-length rRNA genes using long-read sequencing.</title>
        <authorList>
            <person name="Singleton C.M."/>
            <person name="Petriglieri F."/>
            <person name="Kristensen J.M."/>
            <person name="Kirkegaard R.H."/>
            <person name="Michaelsen T.Y."/>
            <person name="Andersen M.H."/>
            <person name="Karst S.M."/>
            <person name="Dueholm M.S."/>
            <person name="Nielsen P.H."/>
            <person name="Albertsen M."/>
        </authorList>
    </citation>
    <scope>NUCLEOTIDE SEQUENCE [LARGE SCALE GENOMIC DNA]</scope>
    <source>
        <strain evidence="2">Ribe_18-Q3-R11-54_BAT3C.373</strain>
    </source>
</reference>
<protein>
    <submittedName>
        <fullName evidence="2">Gliding motility-associated C-terminal domain-containing protein</fullName>
    </submittedName>
</protein>
<gene>
    <name evidence="2" type="ORF">IPO85_00725</name>
</gene>
<dbReference type="NCBIfam" id="TIGR04131">
    <property type="entry name" value="Bac_Flav_CTERM"/>
    <property type="match status" value="1"/>
</dbReference>
<dbReference type="Proteomes" id="UP000808349">
    <property type="component" value="Unassembled WGS sequence"/>
</dbReference>
<dbReference type="InterPro" id="IPR013783">
    <property type="entry name" value="Ig-like_fold"/>
</dbReference>
<accession>A0A9D7XCY6</accession>
<dbReference type="Pfam" id="PF13585">
    <property type="entry name" value="CHU_C"/>
    <property type="match status" value="1"/>
</dbReference>
<name>A0A9D7XCY6_9BACT</name>
<dbReference type="InterPro" id="IPR026341">
    <property type="entry name" value="T9SS_type_B"/>
</dbReference>